<reference evidence="2" key="1">
    <citation type="submission" date="2020-07" db="EMBL/GenBank/DDBJ databases">
        <title>Metabolic diversity and evolutionary history of the archaeal phylum ###Micrarchaeota### uncovered from a freshwater lake metagenome.</title>
        <authorList>
            <person name="Kadnikov V.V."/>
            <person name="Savvichev A.S."/>
            <person name="Mardanov A.V."/>
            <person name="Beletsky A.V."/>
            <person name="Chupakov A.V."/>
            <person name="Kokryatskaya N.M."/>
            <person name="Pimenov N.V."/>
            <person name="Ravin N.V."/>
        </authorList>
    </citation>
    <scope>NUCLEOTIDE SEQUENCE [LARGE SCALE GENOMIC DNA]</scope>
    <source>
        <plasmid evidence="2">psv326-1</plasmid>
    </source>
</reference>
<protein>
    <submittedName>
        <fullName evidence="1">Uncharacterized protein</fullName>
    </submittedName>
</protein>
<dbReference type="AlphaFoldDB" id="A0A7D6BD09"/>
<accession>A0A7D6BD09</accession>
<dbReference type="Proteomes" id="UP000510821">
    <property type="component" value="Plasmid pSv326-1"/>
</dbReference>
<dbReference type="EMBL" id="CP058999">
    <property type="protein sequence ID" value="QLJ53519.1"/>
    <property type="molecule type" value="Genomic_DNA"/>
</dbReference>
<evidence type="ECO:0000313" key="1">
    <source>
        <dbReference type="EMBL" id="QLJ53519.1"/>
    </source>
</evidence>
<gene>
    <name evidence="1" type="ORF">Sv326_1344</name>
</gene>
<keyword evidence="1" id="KW-0614">Plasmid</keyword>
<proteinExistence type="predicted"/>
<evidence type="ECO:0000313" key="2">
    <source>
        <dbReference type="Proteomes" id="UP000510821"/>
    </source>
</evidence>
<name>A0A7D6BD09_FERL1</name>
<sequence length="83" mass="9714">MKQKKKTYRVSWVVEFEAYDAKDKDEAIERVRRIVRKLYAMSPLSEDRFLECEEVESLSDILGKTGVKQESRENQRGSSKGVK</sequence>
<geneLocation type="plasmid" evidence="2">
    <name>psv326-1</name>
</geneLocation>
<organism evidence="1 2">
    <name type="scientific">Fermentimicrarchaeum limneticum</name>
    <dbReference type="NCBI Taxonomy" id="2795018"/>
    <lineage>
        <taxon>Archaea</taxon>
        <taxon>Candidatus Micrarchaeota</taxon>
        <taxon>Candidatus Fermentimicrarchaeales</taxon>
        <taxon>Candidatus Fermentimicrarchaeaceae</taxon>
        <taxon>Candidatus Fermentimicrarchaeum</taxon>
    </lineage>
</organism>
<dbReference type="KEGG" id="flt:Sv326_1344"/>